<dbReference type="Proteomes" id="UP000730739">
    <property type="component" value="Unassembled WGS sequence"/>
</dbReference>
<proteinExistence type="predicted"/>
<protein>
    <submittedName>
        <fullName evidence="2">Uncharacterized protein</fullName>
    </submittedName>
</protein>
<evidence type="ECO:0000313" key="2">
    <source>
        <dbReference type="EMBL" id="MBP2237083.1"/>
    </source>
</evidence>
<dbReference type="RefSeq" id="WP_209602840.1">
    <property type="nucleotide sequence ID" value="NZ_JAGILA010000004.1"/>
</dbReference>
<reference evidence="2 3" key="1">
    <citation type="submission" date="2021-03" db="EMBL/GenBank/DDBJ databases">
        <title>Genomic Encyclopedia of Type Strains, Phase IV (KMG-IV): sequencing the most valuable type-strain genomes for metagenomic binning, comparative biology and taxonomic classification.</title>
        <authorList>
            <person name="Goeker M."/>
        </authorList>
    </citation>
    <scope>NUCLEOTIDE SEQUENCE [LARGE SCALE GENOMIC DNA]</scope>
    <source>
        <strain evidence="2 3">DSM 13372</strain>
    </source>
</reference>
<organism evidence="2 3">
    <name type="scientific">Sinorhizobium kostiense</name>
    <dbReference type="NCBI Taxonomy" id="76747"/>
    <lineage>
        <taxon>Bacteria</taxon>
        <taxon>Pseudomonadati</taxon>
        <taxon>Pseudomonadota</taxon>
        <taxon>Alphaproteobacteria</taxon>
        <taxon>Hyphomicrobiales</taxon>
        <taxon>Rhizobiaceae</taxon>
        <taxon>Sinorhizobium/Ensifer group</taxon>
        <taxon>Sinorhizobium</taxon>
    </lineage>
</organism>
<keyword evidence="3" id="KW-1185">Reference proteome</keyword>
<feature type="transmembrane region" description="Helical" evidence="1">
    <location>
        <begin position="12"/>
        <end position="38"/>
    </location>
</feature>
<accession>A0ABS4R2D6</accession>
<name>A0ABS4R2D6_9HYPH</name>
<sequence>MEMLSNAIPVILNVLRIILLGSLGIAGVVLGIELLWFVDVGGGGDYVY</sequence>
<comment type="caution">
    <text evidence="2">The sequence shown here is derived from an EMBL/GenBank/DDBJ whole genome shotgun (WGS) entry which is preliminary data.</text>
</comment>
<keyword evidence="1" id="KW-0812">Transmembrane</keyword>
<evidence type="ECO:0000313" key="3">
    <source>
        <dbReference type="Proteomes" id="UP000730739"/>
    </source>
</evidence>
<keyword evidence="1" id="KW-1133">Transmembrane helix</keyword>
<keyword evidence="1" id="KW-0472">Membrane</keyword>
<gene>
    <name evidence="2" type="ORF">J2Z31_003597</name>
</gene>
<dbReference type="EMBL" id="JAGILA010000004">
    <property type="protein sequence ID" value="MBP2237083.1"/>
    <property type="molecule type" value="Genomic_DNA"/>
</dbReference>
<evidence type="ECO:0000256" key="1">
    <source>
        <dbReference type="SAM" id="Phobius"/>
    </source>
</evidence>